<dbReference type="InterPro" id="IPR012349">
    <property type="entry name" value="Split_barrel_FMN-bd"/>
</dbReference>
<dbReference type="Pfam" id="PF10590">
    <property type="entry name" value="PNP_phzG_C"/>
    <property type="match status" value="1"/>
</dbReference>
<organism evidence="10 11">
    <name type="scientific">Pseudozyma flocculosa</name>
    <dbReference type="NCBI Taxonomy" id="84751"/>
    <lineage>
        <taxon>Eukaryota</taxon>
        <taxon>Fungi</taxon>
        <taxon>Dikarya</taxon>
        <taxon>Basidiomycota</taxon>
        <taxon>Ustilaginomycotina</taxon>
        <taxon>Ustilaginomycetes</taxon>
        <taxon>Ustilaginales</taxon>
        <taxon>Ustilaginaceae</taxon>
        <taxon>Pseudozyma</taxon>
    </lineage>
</organism>
<dbReference type="EC" id="1.4.3.5" evidence="4"/>
<dbReference type="PANTHER" id="PTHR10851">
    <property type="entry name" value="PYRIDOXINE-5-PHOSPHATE OXIDASE"/>
    <property type="match status" value="1"/>
</dbReference>
<dbReference type="Pfam" id="PF01243">
    <property type="entry name" value="PNPOx_N"/>
    <property type="match status" value="1"/>
</dbReference>
<dbReference type="UniPathway" id="UPA01068">
    <property type="reaction ID" value="UER00304"/>
</dbReference>
<feature type="domain" description="Pyridoxine 5'-phosphate oxidase dimerisation C-terminal" evidence="9">
    <location>
        <begin position="210"/>
        <end position="258"/>
    </location>
</feature>
<evidence type="ECO:0000259" key="8">
    <source>
        <dbReference type="Pfam" id="PF01243"/>
    </source>
</evidence>
<dbReference type="InterPro" id="IPR011576">
    <property type="entry name" value="Pyridox_Oxase_N"/>
</dbReference>
<reference evidence="10 11" key="1">
    <citation type="submission" date="2018-03" db="EMBL/GenBank/DDBJ databases">
        <authorList>
            <person name="Guldener U."/>
        </authorList>
    </citation>
    <scope>NUCLEOTIDE SEQUENCE [LARGE SCALE GENOMIC DNA]</scope>
    <source>
        <strain evidence="10 11">DAOM196992</strain>
    </source>
</reference>
<comment type="pathway">
    <text evidence="3">Cofactor metabolism; pyridoxal 5'-phosphate salvage; pyridoxal 5'-phosphate from pyridoxine 5'-phosphate: step 1/1.</text>
</comment>
<keyword evidence="6" id="KW-0288">FMN</keyword>
<dbReference type="InterPro" id="IPR000659">
    <property type="entry name" value="Pyridox_Oxase"/>
</dbReference>
<protein>
    <recommendedName>
        <fullName evidence="4">pyridoxal 5'-phosphate synthase</fullName>
        <ecNumber evidence="4">1.4.3.5</ecNumber>
    </recommendedName>
</protein>
<dbReference type="InterPro" id="IPR019576">
    <property type="entry name" value="Pyridoxamine_oxidase_dimer_C"/>
</dbReference>
<gene>
    <name evidence="10" type="ORF">PSFLO_01316</name>
</gene>
<evidence type="ECO:0000256" key="5">
    <source>
        <dbReference type="ARBA" id="ARBA00022630"/>
    </source>
</evidence>
<evidence type="ECO:0000313" key="11">
    <source>
        <dbReference type="Proteomes" id="UP000323386"/>
    </source>
</evidence>
<comment type="cofactor">
    <cofactor evidence="1">
        <name>FMN</name>
        <dbReference type="ChEBI" id="CHEBI:58210"/>
    </cofactor>
</comment>
<accession>A0A5C3EVR9</accession>
<evidence type="ECO:0000256" key="1">
    <source>
        <dbReference type="ARBA" id="ARBA00001917"/>
    </source>
</evidence>
<evidence type="ECO:0000259" key="9">
    <source>
        <dbReference type="Pfam" id="PF10590"/>
    </source>
</evidence>
<dbReference type="GO" id="GO:0008615">
    <property type="term" value="P:pyridoxine biosynthetic process"/>
    <property type="evidence" value="ECO:0007669"/>
    <property type="project" value="InterPro"/>
</dbReference>
<keyword evidence="11" id="KW-1185">Reference proteome</keyword>
<sequence length="258" mass="29175">MDAQASHSGDTKPLVAITSHNQYKTDGLAEADLAPSPMEQFDRWFKYAVEKQVAEPEAMTLCTTALPTPTSAGADAFPRPSSRVVLLKQIDSQGFLFFTNYDSRKGRELAANPFCSLTFFWQPLSRSVRVCGKAVRLTKDESKRYFDSRPIGSRVGAWASPQSSEIQSRDQLEKMVRDKEKELGVPGAARLTESENWQGDDKDVPLPEHWGGFRVIPDEIEFWAGRPNRLHDRFRYTRDINSKVAAYDDKWDVSRLAP</sequence>
<feature type="domain" description="Pyridoxamine 5'-phosphate oxidase N-terminal" evidence="8">
    <location>
        <begin position="48"/>
        <end position="175"/>
    </location>
</feature>
<dbReference type="InterPro" id="IPR019740">
    <property type="entry name" value="Pyridox_Oxase_CS"/>
</dbReference>
<dbReference type="HAMAP" id="MF_01629">
    <property type="entry name" value="PdxH"/>
    <property type="match status" value="1"/>
</dbReference>
<dbReference type="PANTHER" id="PTHR10851:SF0">
    <property type="entry name" value="PYRIDOXINE-5'-PHOSPHATE OXIDASE"/>
    <property type="match status" value="1"/>
</dbReference>
<evidence type="ECO:0000256" key="2">
    <source>
        <dbReference type="ARBA" id="ARBA00004738"/>
    </source>
</evidence>
<dbReference type="GO" id="GO:0004733">
    <property type="term" value="F:pyridoxamine phosphate oxidase activity"/>
    <property type="evidence" value="ECO:0007669"/>
    <property type="project" value="UniProtKB-EC"/>
</dbReference>
<evidence type="ECO:0000256" key="3">
    <source>
        <dbReference type="ARBA" id="ARBA00005037"/>
    </source>
</evidence>
<dbReference type="PROSITE" id="PS01064">
    <property type="entry name" value="PYRIDOX_OXIDASE"/>
    <property type="match status" value="1"/>
</dbReference>
<dbReference type="NCBIfam" id="NF004231">
    <property type="entry name" value="PRK05679.1"/>
    <property type="match status" value="1"/>
</dbReference>
<evidence type="ECO:0000256" key="7">
    <source>
        <dbReference type="ARBA" id="ARBA00023002"/>
    </source>
</evidence>
<dbReference type="SUPFAM" id="SSF50475">
    <property type="entry name" value="FMN-binding split barrel"/>
    <property type="match status" value="1"/>
</dbReference>
<name>A0A5C3EVR9_9BASI</name>
<dbReference type="AlphaFoldDB" id="A0A5C3EVR9"/>
<dbReference type="Proteomes" id="UP000323386">
    <property type="component" value="Unassembled WGS sequence"/>
</dbReference>
<proteinExistence type="inferred from homology"/>
<dbReference type="EMBL" id="OOIP01000003">
    <property type="protein sequence ID" value="SPO35845.1"/>
    <property type="molecule type" value="Genomic_DNA"/>
</dbReference>
<evidence type="ECO:0000256" key="6">
    <source>
        <dbReference type="ARBA" id="ARBA00022643"/>
    </source>
</evidence>
<evidence type="ECO:0000313" key="10">
    <source>
        <dbReference type="EMBL" id="SPO35845.1"/>
    </source>
</evidence>
<dbReference type="PIRSF" id="PIRSF000190">
    <property type="entry name" value="Pyd_amn-ph_oxd"/>
    <property type="match status" value="1"/>
</dbReference>
<comment type="pathway">
    <text evidence="2">Cofactor metabolism; pyridoxal 5'-phosphate salvage; pyridoxal 5'-phosphate from pyridoxamine 5'-phosphate: step 1/1.</text>
</comment>
<evidence type="ECO:0000256" key="4">
    <source>
        <dbReference type="ARBA" id="ARBA00012801"/>
    </source>
</evidence>
<dbReference type="OrthoDB" id="303614at2759"/>
<keyword evidence="7" id="KW-0560">Oxidoreductase</keyword>
<dbReference type="NCBIfam" id="TIGR00558">
    <property type="entry name" value="pdxH"/>
    <property type="match status" value="1"/>
</dbReference>
<dbReference type="Gene3D" id="2.30.110.10">
    <property type="entry name" value="Electron Transport, Fmn-binding Protein, Chain A"/>
    <property type="match status" value="1"/>
</dbReference>
<keyword evidence="5" id="KW-0285">Flavoprotein</keyword>
<dbReference type="GO" id="GO:0010181">
    <property type="term" value="F:FMN binding"/>
    <property type="evidence" value="ECO:0007669"/>
    <property type="project" value="InterPro"/>
</dbReference>